<evidence type="ECO:0000313" key="2">
    <source>
        <dbReference type="Proteomes" id="UP001162480"/>
    </source>
</evidence>
<evidence type="ECO:0000313" key="1">
    <source>
        <dbReference type="EMBL" id="CAI9714880.1"/>
    </source>
</evidence>
<keyword evidence="2" id="KW-1185">Reference proteome</keyword>
<dbReference type="Proteomes" id="UP001162480">
    <property type="component" value="Chromosome 1"/>
</dbReference>
<sequence length="97" mass="11745">MKDTTKKELGNIFPKWCSTHFIACLVEEEKANDVTEITIKRIWWLFQKHYDTDMIYSFFLFHLHVANDNLTLTKWNIKKIHSLLLKKRNEVVLKQHK</sequence>
<name>A0AA36AEZ5_OCTVU</name>
<dbReference type="AlphaFoldDB" id="A0AA36AEZ5"/>
<organism evidence="1 2">
    <name type="scientific">Octopus vulgaris</name>
    <name type="common">Common octopus</name>
    <dbReference type="NCBI Taxonomy" id="6645"/>
    <lineage>
        <taxon>Eukaryota</taxon>
        <taxon>Metazoa</taxon>
        <taxon>Spiralia</taxon>
        <taxon>Lophotrochozoa</taxon>
        <taxon>Mollusca</taxon>
        <taxon>Cephalopoda</taxon>
        <taxon>Coleoidea</taxon>
        <taxon>Octopodiformes</taxon>
        <taxon>Octopoda</taxon>
        <taxon>Incirrata</taxon>
        <taxon>Octopodidae</taxon>
        <taxon>Octopus</taxon>
    </lineage>
</organism>
<gene>
    <name evidence="1" type="ORF">OCTVUL_1B010241</name>
</gene>
<reference evidence="1" key="1">
    <citation type="submission" date="2023-08" db="EMBL/GenBank/DDBJ databases">
        <authorList>
            <person name="Alioto T."/>
            <person name="Alioto T."/>
            <person name="Gomez Garrido J."/>
        </authorList>
    </citation>
    <scope>NUCLEOTIDE SEQUENCE</scope>
</reference>
<dbReference type="EMBL" id="OX597814">
    <property type="protein sequence ID" value="CAI9714880.1"/>
    <property type="molecule type" value="Genomic_DNA"/>
</dbReference>
<protein>
    <submittedName>
        <fullName evidence="1">Uncharacterized protein</fullName>
    </submittedName>
</protein>
<accession>A0AA36AEZ5</accession>
<proteinExistence type="predicted"/>